<dbReference type="Gene3D" id="1.25.10.10">
    <property type="entry name" value="Leucine-rich Repeat Variant"/>
    <property type="match status" value="1"/>
</dbReference>
<comment type="caution">
    <text evidence="5">The sequence shown here is derived from an EMBL/GenBank/DDBJ whole genome shotgun (WGS) entry which is preliminary data.</text>
</comment>
<protein>
    <submittedName>
        <fullName evidence="5">Uncharacterized protein</fullName>
    </submittedName>
</protein>
<keyword evidence="2" id="KW-0813">Transport</keyword>
<dbReference type="InterPro" id="IPR016024">
    <property type="entry name" value="ARM-type_fold"/>
</dbReference>
<feature type="compositionally biased region" description="Polar residues" evidence="4">
    <location>
        <begin position="566"/>
        <end position="576"/>
    </location>
</feature>
<dbReference type="SMART" id="SM00185">
    <property type="entry name" value="ARM"/>
    <property type="match status" value="2"/>
</dbReference>
<evidence type="ECO:0000313" key="6">
    <source>
        <dbReference type="Proteomes" id="UP001175271"/>
    </source>
</evidence>
<dbReference type="AlphaFoldDB" id="A0AA39IKE1"/>
<dbReference type="SUPFAM" id="SSF48371">
    <property type="entry name" value="ARM repeat"/>
    <property type="match status" value="1"/>
</dbReference>
<dbReference type="GO" id="GO:0015031">
    <property type="term" value="P:protein transport"/>
    <property type="evidence" value="ECO:0007669"/>
    <property type="project" value="UniProtKB-KW"/>
</dbReference>
<feature type="region of interest" description="Disordered" evidence="4">
    <location>
        <begin position="545"/>
        <end position="576"/>
    </location>
</feature>
<evidence type="ECO:0000313" key="5">
    <source>
        <dbReference type="EMBL" id="KAK0424753.1"/>
    </source>
</evidence>
<organism evidence="5 6">
    <name type="scientific">Steinernema hermaphroditum</name>
    <dbReference type="NCBI Taxonomy" id="289476"/>
    <lineage>
        <taxon>Eukaryota</taxon>
        <taxon>Metazoa</taxon>
        <taxon>Ecdysozoa</taxon>
        <taxon>Nematoda</taxon>
        <taxon>Chromadorea</taxon>
        <taxon>Rhabditida</taxon>
        <taxon>Tylenchina</taxon>
        <taxon>Panagrolaimomorpha</taxon>
        <taxon>Strongyloidoidea</taxon>
        <taxon>Steinernematidae</taxon>
        <taxon>Steinernema</taxon>
    </lineage>
</organism>
<sequence>MAMNSSRITEARSAFFSEHIAVLSDPTKQDLWSAAFLEIRKQLCASHNVPAEVLSPLTKLLVRGVRFSKNFLDALQCAWSLTNLSCGQSAQTKEIIEKGGIEVLVRTLKCTVYVELRDQSMWALANVACESHETVERIRKMNLAPKLIHIIMDKTTTLRTLKNAVWFASRLLYRPSRETKLKRDHARVLTALMMNLVVDDFEGKDQRDVADLKKSALNVLFELIDQEQQCVPEIILNDTAFIPYILEDCKESPTLEIEDGYLRVLGSISCVSDPYTLRLIELGLIDSLFHMLEKAPNPQSRTLNNLYWVISNVAGCERDISEHLFTHEQTPIFYDRILRAIDSKQSNVARDVCFVILNSFASGSDERFVSLLHRGFFKGIDNVVKNHSHEGLWDVLVDVMVAGSTLNAFMDYALAYDFDETLDIVRQRLQTANSNFASFAAEFSVFFERKRESKDDEVRERFGKEPGKLLWRRTESERPDAFQIGVEIAFDQYNETHLLSLDRFRQTHPGNWILQTGAWTDGLSEKHLRTAFERVEGLRTVGRRANEAMDSQKKAREERRFRRARSSTSTMPTLNDSWSSAHFRRLRDEPSSKSSDAILKQLQQLEPESSEWNEDPTDSTDWPLATIIRSRNSKYNLKTISPKKGTSKTTKSRSCESLSGSSALSVRSLSRELGVDILVSPTDRVAENRIVDHLDRTQALLLPAWEPEMCVDGPRKLSSKKELKRFYCSNAAEAEMAISVMATDDFRLFPVDSTVGFSELDLPKQDASFVIYHKKNGQNFSCYRIVEAFVGQRNFFYVECIDDGAPKFETPRELLNFYVNTRPYYSFTEGAFVRFPHGKVMKKFVFCFHFARD</sequence>
<dbReference type="EMBL" id="JAUCMV010000001">
    <property type="protein sequence ID" value="KAK0424753.1"/>
    <property type="molecule type" value="Genomic_DNA"/>
</dbReference>
<reference evidence="5" key="1">
    <citation type="submission" date="2023-06" db="EMBL/GenBank/DDBJ databases">
        <title>Genomic analysis of the entomopathogenic nematode Steinernema hermaphroditum.</title>
        <authorList>
            <person name="Schwarz E.M."/>
            <person name="Heppert J.K."/>
            <person name="Baniya A."/>
            <person name="Schwartz H.T."/>
            <person name="Tan C.-H."/>
            <person name="Antoshechkin I."/>
            <person name="Sternberg P.W."/>
            <person name="Goodrich-Blair H."/>
            <person name="Dillman A.R."/>
        </authorList>
    </citation>
    <scope>NUCLEOTIDE SEQUENCE</scope>
    <source>
        <strain evidence="5">PS9179</strain>
        <tissue evidence="5">Whole animal</tissue>
    </source>
</reference>
<dbReference type="Proteomes" id="UP001175271">
    <property type="component" value="Unassembled WGS sequence"/>
</dbReference>
<feature type="compositionally biased region" description="Basic and acidic residues" evidence="4">
    <location>
        <begin position="545"/>
        <end position="560"/>
    </location>
</feature>
<dbReference type="InterPro" id="IPR011989">
    <property type="entry name" value="ARM-like"/>
</dbReference>
<keyword evidence="3" id="KW-0653">Protein transport</keyword>
<gene>
    <name evidence="5" type="ORF">QR680_008829</name>
</gene>
<evidence type="ECO:0000256" key="2">
    <source>
        <dbReference type="ARBA" id="ARBA00022448"/>
    </source>
</evidence>
<evidence type="ECO:0000256" key="4">
    <source>
        <dbReference type="SAM" id="MobiDB-lite"/>
    </source>
</evidence>
<name>A0AA39IKE1_9BILA</name>
<dbReference type="InterPro" id="IPR000225">
    <property type="entry name" value="Armadillo"/>
</dbReference>
<accession>A0AA39IKE1</accession>
<evidence type="ECO:0000256" key="1">
    <source>
        <dbReference type="ARBA" id="ARBA00010394"/>
    </source>
</evidence>
<evidence type="ECO:0000256" key="3">
    <source>
        <dbReference type="ARBA" id="ARBA00022927"/>
    </source>
</evidence>
<proteinExistence type="inferred from homology"/>
<dbReference type="PANTHER" id="PTHR23316">
    <property type="entry name" value="IMPORTIN ALPHA"/>
    <property type="match status" value="1"/>
</dbReference>
<comment type="similarity">
    <text evidence="1">Belongs to the importin alpha family.</text>
</comment>
<keyword evidence="6" id="KW-1185">Reference proteome</keyword>